<comment type="similarity">
    <text evidence="1">Belongs to the membrane fusion protein (MFP) (TC 8.A.1) family.</text>
</comment>
<evidence type="ECO:0000259" key="3">
    <source>
        <dbReference type="Pfam" id="PF25973"/>
    </source>
</evidence>
<feature type="domain" description="Multidrug resistance protein MdtA-like C-terminal permuted SH3" evidence="2">
    <location>
        <begin position="276"/>
        <end position="339"/>
    </location>
</feature>
<dbReference type="Gene3D" id="2.40.420.20">
    <property type="match status" value="1"/>
</dbReference>
<evidence type="ECO:0000313" key="4">
    <source>
        <dbReference type="EMBL" id="NOU53186.1"/>
    </source>
</evidence>
<dbReference type="RefSeq" id="WP_171628221.1">
    <property type="nucleotide sequence ID" value="NZ_JABBPG010000018.1"/>
</dbReference>
<dbReference type="NCBIfam" id="TIGR01730">
    <property type="entry name" value="RND_mfp"/>
    <property type="match status" value="1"/>
</dbReference>
<dbReference type="PANTHER" id="PTHR30469:SF20">
    <property type="entry name" value="EFFLUX RND TRANSPORTER PERIPLASMIC ADAPTOR SUBUNIT"/>
    <property type="match status" value="1"/>
</dbReference>
<comment type="caution">
    <text evidence="4">The sequence shown here is derived from an EMBL/GenBank/DDBJ whole genome shotgun (WGS) entry which is preliminary data.</text>
</comment>
<dbReference type="AlphaFoldDB" id="A0A849VIP6"/>
<accession>A0A849VIP6</accession>
<evidence type="ECO:0000259" key="2">
    <source>
        <dbReference type="Pfam" id="PF25967"/>
    </source>
</evidence>
<keyword evidence="5" id="KW-1185">Reference proteome</keyword>
<reference evidence="4 5" key="1">
    <citation type="submission" date="2020-04" db="EMBL/GenBank/DDBJ databases">
        <title>Pseudoalteromonas caenipelagi sp. nov., isolated from a tidal flat.</title>
        <authorList>
            <person name="Park S."/>
            <person name="Yoon J.-H."/>
        </authorList>
    </citation>
    <scope>NUCLEOTIDE SEQUENCE [LARGE SCALE GENOMIC DNA]</scope>
    <source>
        <strain evidence="4 5">JBTF-M23</strain>
    </source>
</reference>
<dbReference type="PANTHER" id="PTHR30469">
    <property type="entry name" value="MULTIDRUG RESISTANCE PROTEIN MDTA"/>
    <property type="match status" value="1"/>
</dbReference>
<dbReference type="EMBL" id="JABBPG010000018">
    <property type="protein sequence ID" value="NOU53186.1"/>
    <property type="molecule type" value="Genomic_DNA"/>
</dbReference>
<dbReference type="InterPro" id="IPR058627">
    <property type="entry name" value="MdtA-like_C"/>
</dbReference>
<dbReference type="Gene3D" id="2.40.30.170">
    <property type="match status" value="1"/>
</dbReference>
<dbReference type="InterPro" id="IPR006143">
    <property type="entry name" value="RND_pump_MFP"/>
</dbReference>
<organism evidence="4 5">
    <name type="scientific">Pseudoalteromonas caenipelagi</name>
    <dbReference type="NCBI Taxonomy" id="2726988"/>
    <lineage>
        <taxon>Bacteria</taxon>
        <taxon>Pseudomonadati</taxon>
        <taxon>Pseudomonadota</taxon>
        <taxon>Gammaproteobacteria</taxon>
        <taxon>Alteromonadales</taxon>
        <taxon>Pseudoalteromonadaceae</taxon>
        <taxon>Pseudoalteromonas</taxon>
    </lineage>
</organism>
<evidence type="ECO:0000256" key="1">
    <source>
        <dbReference type="ARBA" id="ARBA00009477"/>
    </source>
</evidence>
<dbReference type="Pfam" id="PF25967">
    <property type="entry name" value="RND-MFP_C"/>
    <property type="match status" value="1"/>
</dbReference>
<dbReference type="GO" id="GO:1990281">
    <property type="term" value="C:efflux pump complex"/>
    <property type="evidence" value="ECO:0007669"/>
    <property type="project" value="TreeGrafter"/>
</dbReference>
<dbReference type="Gene3D" id="1.10.287.470">
    <property type="entry name" value="Helix hairpin bin"/>
    <property type="match status" value="1"/>
</dbReference>
<dbReference type="Gene3D" id="2.40.50.100">
    <property type="match status" value="1"/>
</dbReference>
<dbReference type="SUPFAM" id="SSF111369">
    <property type="entry name" value="HlyD-like secretion proteins"/>
    <property type="match status" value="1"/>
</dbReference>
<feature type="domain" description="CzcB-like barrel-sandwich hybrid" evidence="3">
    <location>
        <begin position="62"/>
        <end position="188"/>
    </location>
</feature>
<sequence>MVIGRNYLLSFFSGILLIACSPNEQTGEQAPQLRPVRTIAVSLFHAGPVQEFPGVVDAANSAQLSFKVPGEVNKLMVKQGQEVKQGDVIATLDDTDYKLAFEEAQASFEKASADFGRAEKLLKTGTISKADYDQLKLQFASAKNRLATAKNNLEYTTLHASFSGVVARTQIEQFEEVQAKQPIATLQDIKTVNIKVNVPESVMINVSKEAPKQVYAQFSAIEDRRFELTFVEVSTKANEVTNTYELTLGMTPPKGYNILPGMTAKVFASQVAQDQQAIYLPIKTVLKDASGNYVWTVEQVDEGRGKVVKTPVKIGEMTQFGFQVLDGLTVGEHVISAGMSKVNDGQLVKFSGGQS</sequence>
<dbReference type="PROSITE" id="PS51257">
    <property type="entry name" value="PROKAR_LIPOPROTEIN"/>
    <property type="match status" value="1"/>
</dbReference>
<name>A0A849VIP6_9GAMM</name>
<proteinExistence type="inferred from homology"/>
<gene>
    <name evidence="4" type="ORF">HG263_22045</name>
</gene>
<dbReference type="Pfam" id="PF25973">
    <property type="entry name" value="BSH_CzcB"/>
    <property type="match status" value="1"/>
</dbReference>
<protein>
    <submittedName>
        <fullName evidence="4">Efflux RND transporter periplasmic adaptor subunit</fullName>
    </submittedName>
</protein>
<dbReference type="GO" id="GO:0015562">
    <property type="term" value="F:efflux transmembrane transporter activity"/>
    <property type="evidence" value="ECO:0007669"/>
    <property type="project" value="TreeGrafter"/>
</dbReference>
<dbReference type="InterPro" id="IPR058647">
    <property type="entry name" value="BSH_CzcB-like"/>
</dbReference>
<evidence type="ECO:0000313" key="5">
    <source>
        <dbReference type="Proteomes" id="UP000586305"/>
    </source>
</evidence>
<dbReference type="Proteomes" id="UP000586305">
    <property type="component" value="Unassembled WGS sequence"/>
</dbReference>